<evidence type="ECO:0000313" key="4">
    <source>
        <dbReference type="Proteomes" id="UP000029121"/>
    </source>
</evidence>
<accession>R0GSZ6</accession>
<feature type="chain" id="PRO_5004351445" description="Hydrophobic seed protein domain-containing protein" evidence="2">
    <location>
        <begin position="25"/>
        <end position="102"/>
    </location>
</feature>
<evidence type="ECO:0000256" key="1">
    <source>
        <dbReference type="SAM" id="Phobius"/>
    </source>
</evidence>
<gene>
    <name evidence="3" type="ORF">CARUB_v10027504mg</name>
</gene>
<dbReference type="Proteomes" id="UP000029121">
    <property type="component" value="Unassembled WGS sequence"/>
</dbReference>
<sequence length="102" mass="11844">MALLKLSILELFLLLTIMVSSVFADGPVCSPLTKLIRRCNNKKGNVVVEAFHRSMVLSEYPVPIKYLLYFLVLLFYHLFLDKHDPKCLLVGIILFYFNFYVL</sequence>
<evidence type="ECO:0000256" key="2">
    <source>
        <dbReference type="SAM" id="SignalP"/>
    </source>
</evidence>
<dbReference type="EMBL" id="KB870812">
    <property type="protein sequence ID" value="EOA14328.1"/>
    <property type="molecule type" value="Genomic_DNA"/>
</dbReference>
<keyword evidence="1" id="KW-0812">Transmembrane</keyword>
<keyword evidence="2" id="KW-0732">Signal</keyword>
<name>R0GSZ6_9BRAS</name>
<keyword evidence="1" id="KW-0472">Membrane</keyword>
<keyword evidence="4" id="KW-1185">Reference proteome</keyword>
<reference evidence="4" key="1">
    <citation type="journal article" date="2013" name="Nat. Genet.">
        <title>The Capsella rubella genome and the genomic consequences of rapid mating system evolution.</title>
        <authorList>
            <person name="Slotte T."/>
            <person name="Hazzouri K.M."/>
            <person name="Agren J.A."/>
            <person name="Koenig D."/>
            <person name="Maumus F."/>
            <person name="Guo Y.L."/>
            <person name="Steige K."/>
            <person name="Platts A.E."/>
            <person name="Escobar J.S."/>
            <person name="Newman L.K."/>
            <person name="Wang W."/>
            <person name="Mandakova T."/>
            <person name="Vello E."/>
            <person name="Smith L.M."/>
            <person name="Henz S.R."/>
            <person name="Steffen J."/>
            <person name="Takuno S."/>
            <person name="Brandvain Y."/>
            <person name="Coop G."/>
            <person name="Andolfatto P."/>
            <person name="Hu T.T."/>
            <person name="Blanchette M."/>
            <person name="Clark R.M."/>
            <person name="Quesneville H."/>
            <person name="Nordborg M."/>
            <person name="Gaut B.S."/>
            <person name="Lysak M.A."/>
            <person name="Jenkins J."/>
            <person name="Grimwood J."/>
            <person name="Chapman J."/>
            <person name="Prochnik S."/>
            <person name="Shu S."/>
            <person name="Rokhsar D."/>
            <person name="Schmutz J."/>
            <person name="Weigel D."/>
            <person name="Wright S.I."/>
        </authorList>
    </citation>
    <scope>NUCLEOTIDE SEQUENCE [LARGE SCALE GENOMIC DNA]</scope>
    <source>
        <strain evidence="4">cv. Monte Gargano</strain>
    </source>
</reference>
<evidence type="ECO:0000313" key="3">
    <source>
        <dbReference type="EMBL" id="EOA14328.1"/>
    </source>
</evidence>
<protein>
    <recommendedName>
        <fullName evidence="5">Hydrophobic seed protein domain-containing protein</fullName>
    </recommendedName>
</protein>
<keyword evidence="1" id="KW-1133">Transmembrane helix</keyword>
<evidence type="ECO:0008006" key="5">
    <source>
        <dbReference type="Google" id="ProtNLM"/>
    </source>
</evidence>
<dbReference type="AlphaFoldDB" id="R0GSZ6"/>
<feature type="transmembrane region" description="Helical" evidence="1">
    <location>
        <begin position="86"/>
        <end position="101"/>
    </location>
</feature>
<proteinExistence type="predicted"/>
<feature type="signal peptide" evidence="2">
    <location>
        <begin position="1"/>
        <end position="24"/>
    </location>
</feature>
<feature type="transmembrane region" description="Helical" evidence="1">
    <location>
        <begin position="60"/>
        <end position="79"/>
    </location>
</feature>
<organism evidence="3 4">
    <name type="scientific">Capsella rubella</name>
    <dbReference type="NCBI Taxonomy" id="81985"/>
    <lineage>
        <taxon>Eukaryota</taxon>
        <taxon>Viridiplantae</taxon>
        <taxon>Streptophyta</taxon>
        <taxon>Embryophyta</taxon>
        <taxon>Tracheophyta</taxon>
        <taxon>Spermatophyta</taxon>
        <taxon>Magnoliopsida</taxon>
        <taxon>eudicotyledons</taxon>
        <taxon>Gunneridae</taxon>
        <taxon>Pentapetalae</taxon>
        <taxon>rosids</taxon>
        <taxon>malvids</taxon>
        <taxon>Brassicales</taxon>
        <taxon>Brassicaceae</taxon>
        <taxon>Camelineae</taxon>
        <taxon>Capsella</taxon>
    </lineage>
</organism>